<name>T1JLM6_STRMM</name>
<dbReference type="HOGENOM" id="CLU_3052897_0_0_1"/>
<evidence type="ECO:0000313" key="1">
    <source>
        <dbReference type="EnsemblMetazoa" id="SMAR014756-PA"/>
    </source>
</evidence>
<dbReference type="Proteomes" id="UP000014500">
    <property type="component" value="Unassembled WGS sequence"/>
</dbReference>
<reference evidence="1" key="2">
    <citation type="submission" date="2015-02" db="UniProtKB">
        <authorList>
            <consortium name="EnsemblMetazoa"/>
        </authorList>
    </citation>
    <scope>IDENTIFICATION</scope>
</reference>
<protein>
    <submittedName>
        <fullName evidence="1">Uncharacterized protein</fullName>
    </submittedName>
</protein>
<dbReference type="EnsemblMetazoa" id="SMAR014756-RA">
    <property type="protein sequence ID" value="SMAR014756-PA"/>
    <property type="gene ID" value="SMAR014756"/>
</dbReference>
<organism evidence="1 2">
    <name type="scientific">Strigamia maritima</name>
    <name type="common">European centipede</name>
    <name type="synonym">Geophilus maritimus</name>
    <dbReference type="NCBI Taxonomy" id="126957"/>
    <lineage>
        <taxon>Eukaryota</taxon>
        <taxon>Metazoa</taxon>
        <taxon>Ecdysozoa</taxon>
        <taxon>Arthropoda</taxon>
        <taxon>Myriapoda</taxon>
        <taxon>Chilopoda</taxon>
        <taxon>Pleurostigmophora</taxon>
        <taxon>Geophilomorpha</taxon>
        <taxon>Linotaeniidae</taxon>
        <taxon>Strigamia</taxon>
    </lineage>
</organism>
<keyword evidence="2" id="KW-1185">Reference proteome</keyword>
<accession>T1JLM6</accession>
<reference evidence="2" key="1">
    <citation type="submission" date="2011-05" db="EMBL/GenBank/DDBJ databases">
        <authorList>
            <person name="Richards S.R."/>
            <person name="Qu J."/>
            <person name="Jiang H."/>
            <person name="Jhangiani S.N."/>
            <person name="Agravi P."/>
            <person name="Goodspeed R."/>
            <person name="Gross S."/>
            <person name="Mandapat C."/>
            <person name="Jackson L."/>
            <person name="Mathew T."/>
            <person name="Pu L."/>
            <person name="Thornton R."/>
            <person name="Saada N."/>
            <person name="Wilczek-Boney K.B."/>
            <person name="Lee S."/>
            <person name="Kovar C."/>
            <person name="Wu Y."/>
            <person name="Scherer S.E."/>
            <person name="Worley K.C."/>
            <person name="Muzny D.M."/>
            <person name="Gibbs R."/>
        </authorList>
    </citation>
    <scope>NUCLEOTIDE SEQUENCE</scope>
    <source>
        <strain evidence="2">Brora</strain>
    </source>
</reference>
<evidence type="ECO:0000313" key="2">
    <source>
        <dbReference type="Proteomes" id="UP000014500"/>
    </source>
</evidence>
<proteinExistence type="predicted"/>
<sequence length="54" mass="6320">MTKADTSLYRPMGEVRATWRLQWQLTHAQIKLNPAHCTTGRKMQKCKLSTGWLF</sequence>
<dbReference type="AlphaFoldDB" id="T1JLM6"/>
<dbReference type="EMBL" id="JH431547">
    <property type="status" value="NOT_ANNOTATED_CDS"/>
    <property type="molecule type" value="Genomic_DNA"/>
</dbReference>